<dbReference type="OrthoDB" id="9981156at2"/>
<evidence type="ECO:0000256" key="2">
    <source>
        <dbReference type="SAM" id="Phobius"/>
    </source>
</evidence>
<protein>
    <submittedName>
        <fullName evidence="3">Uncharacterized protein</fullName>
    </submittedName>
</protein>
<proteinExistence type="predicted"/>
<feature type="compositionally biased region" description="Pro residues" evidence="1">
    <location>
        <begin position="130"/>
        <end position="147"/>
    </location>
</feature>
<feature type="transmembrane region" description="Helical" evidence="2">
    <location>
        <begin position="63"/>
        <end position="87"/>
    </location>
</feature>
<evidence type="ECO:0000256" key="1">
    <source>
        <dbReference type="SAM" id="MobiDB-lite"/>
    </source>
</evidence>
<feature type="compositionally biased region" description="Basic and acidic residues" evidence="1">
    <location>
        <begin position="169"/>
        <end position="194"/>
    </location>
</feature>
<organism evidence="3 4">
    <name type="scientific">Candidatus Thiodictyon syntrophicum</name>
    <dbReference type="NCBI Taxonomy" id="1166950"/>
    <lineage>
        <taxon>Bacteria</taxon>
        <taxon>Pseudomonadati</taxon>
        <taxon>Pseudomonadota</taxon>
        <taxon>Gammaproteobacteria</taxon>
        <taxon>Chromatiales</taxon>
        <taxon>Chromatiaceae</taxon>
        <taxon>Thiodictyon</taxon>
    </lineage>
</organism>
<dbReference type="RefSeq" id="WP_100919075.1">
    <property type="nucleotide sequence ID" value="NZ_CP020370.1"/>
</dbReference>
<feature type="region of interest" description="Disordered" evidence="1">
    <location>
        <begin position="107"/>
        <end position="194"/>
    </location>
</feature>
<name>A0A2K8U6T3_9GAMM</name>
<keyword evidence="2" id="KW-0812">Transmembrane</keyword>
<gene>
    <name evidence="3" type="ORF">THSYN_10275</name>
</gene>
<dbReference type="Proteomes" id="UP000232638">
    <property type="component" value="Chromosome"/>
</dbReference>
<feature type="transmembrane region" description="Helical" evidence="2">
    <location>
        <begin position="6"/>
        <end position="27"/>
    </location>
</feature>
<evidence type="ECO:0000313" key="4">
    <source>
        <dbReference type="Proteomes" id="UP000232638"/>
    </source>
</evidence>
<sequence length="194" mass="21439">MNGKRLIEITLALVLWYFLAGLVFERVLEVLPPGYDREAFFLAGAALPWSVLLLGFLEPPHSALGGVVQQALFLVLTGFAIALNAWLVDQVVVQTWRLVRIRTAAGRRRDTRKRTTPLPPGGVPPERTVPSPPPGRGLPRVPAPSSPASPQRTRQDTMRPRAFIQDLPADDRAHQTRERGDHAALSRPPARDQT</sequence>
<dbReference type="AlphaFoldDB" id="A0A2K8U6T3"/>
<reference evidence="3 4" key="1">
    <citation type="submission" date="2017-03" db="EMBL/GenBank/DDBJ databases">
        <title>Complete genome sequence of Candidatus 'Thiodictyon syntrophicum' sp. nov. strain Cad16T, a photolithoautotroph purple sulfur bacterium isolated from an alpine meromictic lake.</title>
        <authorList>
            <person name="Luedin S.M."/>
            <person name="Pothier J.F."/>
            <person name="Danza F."/>
            <person name="Storelli N."/>
            <person name="Wittwer M."/>
            <person name="Tonolla M."/>
        </authorList>
    </citation>
    <scope>NUCLEOTIDE SEQUENCE [LARGE SCALE GENOMIC DNA]</scope>
    <source>
        <strain evidence="3 4">Cad16T</strain>
    </source>
</reference>
<evidence type="ECO:0000313" key="3">
    <source>
        <dbReference type="EMBL" id="AUB81300.1"/>
    </source>
</evidence>
<keyword evidence="2" id="KW-1133">Transmembrane helix</keyword>
<keyword evidence="2" id="KW-0472">Membrane</keyword>
<dbReference type="EMBL" id="CP020370">
    <property type="protein sequence ID" value="AUB81300.1"/>
    <property type="molecule type" value="Genomic_DNA"/>
</dbReference>
<accession>A0A2K8U6T3</accession>
<dbReference type="KEGG" id="tsy:THSYN_10275"/>
<feature type="transmembrane region" description="Helical" evidence="2">
    <location>
        <begin position="39"/>
        <end position="57"/>
    </location>
</feature>
<keyword evidence="4" id="KW-1185">Reference proteome</keyword>